<evidence type="ECO:0000313" key="1">
    <source>
        <dbReference type="EMBL" id="MDQ0545631.1"/>
    </source>
</evidence>
<organism evidence="1 2">
    <name type="scientific">Methylobacterium brachiatum</name>
    <dbReference type="NCBI Taxonomy" id="269660"/>
    <lineage>
        <taxon>Bacteria</taxon>
        <taxon>Pseudomonadati</taxon>
        <taxon>Pseudomonadota</taxon>
        <taxon>Alphaproteobacteria</taxon>
        <taxon>Hyphomicrobiales</taxon>
        <taxon>Methylobacteriaceae</taxon>
        <taxon>Methylobacterium</taxon>
    </lineage>
</organism>
<name>A0AAJ1TVV3_9HYPH</name>
<evidence type="ECO:0000313" key="2">
    <source>
        <dbReference type="Proteomes" id="UP001223420"/>
    </source>
</evidence>
<comment type="caution">
    <text evidence="1">The sequence shown here is derived from an EMBL/GenBank/DDBJ whole genome shotgun (WGS) entry which is preliminary data.</text>
</comment>
<gene>
    <name evidence="1" type="ORF">QO001_004575</name>
</gene>
<sequence length="151" mass="16401">MSVAFHTGLPRSRLDTALAFAPDHMRPILLAVRDHGVAWATIPQHAGRFDVPKTKPFIAIIGDDMHTAMGPAGFHPKSVRRLIARSRVVAIVAAAPLKIAYEEAVKAPIAFGSNGLVIETRPERELEWVGMVRAENPNAALILVSVRETAQ</sequence>
<dbReference type="Proteomes" id="UP001223420">
    <property type="component" value="Unassembled WGS sequence"/>
</dbReference>
<proteinExistence type="predicted"/>
<reference evidence="1" key="1">
    <citation type="submission" date="2023-07" db="EMBL/GenBank/DDBJ databases">
        <title>Genomic Encyclopedia of Type Strains, Phase IV (KMG-IV): sequencing the most valuable type-strain genomes for metagenomic binning, comparative biology and taxonomic classification.</title>
        <authorList>
            <person name="Goeker M."/>
        </authorList>
    </citation>
    <scope>NUCLEOTIDE SEQUENCE</scope>
    <source>
        <strain evidence="1">DSM 19569</strain>
    </source>
</reference>
<protein>
    <submittedName>
        <fullName evidence="1">Uncharacterized protein</fullName>
    </submittedName>
</protein>
<dbReference type="RefSeq" id="WP_007562649.1">
    <property type="nucleotide sequence ID" value="NZ_JAJALK010000010.1"/>
</dbReference>
<dbReference type="AlphaFoldDB" id="A0AAJ1TVV3"/>
<dbReference type="EMBL" id="JAUSWL010000009">
    <property type="protein sequence ID" value="MDQ0545631.1"/>
    <property type="molecule type" value="Genomic_DNA"/>
</dbReference>
<accession>A0AAJ1TVV3</accession>